<protein>
    <submittedName>
        <fullName evidence="2">Xre family transcriptional regulator</fullName>
    </submittedName>
</protein>
<feature type="domain" description="HTH cro/C1-type" evidence="1">
    <location>
        <begin position="14"/>
        <end position="68"/>
    </location>
</feature>
<dbReference type="AlphaFoldDB" id="A0A2T0MPU9"/>
<dbReference type="Pfam" id="PF17765">
    <property type="entry name" value="MLTR_LBD"/>
    <property type="match status" value="1"/>
</dbReference>
<dbReference type="Gene3D" id="3.30.450.180">
    <property type="match status" value="1"/>
</dbReference>
<evidence type="ECO:0000259" key="1">
    <source>
        <dbReference type="PROSITE" id="PS50943"/>
    </source>
</evidence>
<dbReference type="PANTHER" id="PTHR35010">
    <property type="entry name" value="BLL4672 PROTEIN-RELATED"/>
    <property type="match status" value="1"/>
</dbReference>
<accession>A0A2T0MPU9</accession>
<dbReference type="GO" id="GO:0003677">
    <property type="term" value="F:DNA binding"/>
    <property type="evidence" value="ECO:0007669"/>
    <property type="project" value="InterPro"/>
</dbReference>
<dbReference type="PROSITE" id="PS50943">
    <property type="entry name" value="HTH_CROC1"/>
    <property type="match status" value="1"/>
</dbReference>
<reference evidence="2 3" key="1">
    <citation type="submission" date="2018-03" db="EMBL/GenBank/DDBJ databases">
        <title>Genomic Encyclopedia of Type Strains, Phase III (KMG-III): the genomes of soil and plant-associated and newly described type strains.</title>
        <authorList>
            <person name="Whitman W."/>
        </authorList>
    </citation>
    <scope>NUCLEOTIDE SEQUENCE [LARGE SCALE GENOMIC DNA]</scope>
    <source>
        <strain evidence="2 3">CGMCC 4.7104</strain>
    </source>
</reference>
<dbReference type="Pfam" id="PF01381">
    <property type="entry name" value="HTH_3"/>
    <property type="match status" value="1"/>
</dbReference>
<dbReference type="InterPro" id="IPR041413">
    <property type="entry name" value="MLTR_LBD"/>
</dbReference>
<dbReference type="PANTHER" id="PTHR35010:SF4">
    <property type="entry name" value="BLL5781 PROTEIN"/>
    <property type="match status" value="1"/>
</dbReference>
<evidence type="ECO:0000313" key="2">
    <source>
        <dbReference type="EMBL" id="PRX60033.1"/>
    </source>
</evidence>
<dbReference type="InterPro" id="IPR010982">
    <property type="entry name" value="Lambda_DNA-bd_dom_sf"/>
</dbReference>
<proteinExistence type="predicted"/>
<dbReference type="EMBL" id="PVNG01000018">
    <property type="protein sequence ID" value="PRX60033.1"/>
    <property type="molecule type" value="Genomic_DNA"/>
</dbReference>
<dbReference type="RefSeq" id="WP_219912187.1">
    <property type="nucleotide sequence ID" value="NZ_PVNG01000018.1"/>
</dbReference>
<dbReference type="SMART" id="SM00530">
    <property type="entry name" value="HTH_XRE"/>
    <property type="match status" value="1"/>
</dbReference>
<organism evidence="2 3">
    <name type="scientific">Nonomuraea fuscirosea</name>
    <dbReference type="NCBI Taxonomy" id="1291556"/>
    <lineage>
        <taxon>Bacteria</taxon>
        <taxon>Bacillati</taxon>
        <taxon>Actinomycetota</taxon>
        <taxon>Actinomycetes</taxon>
        <taxon>Streptosporangiales</taxon>
        <taxon>Streptosporangiaceae</taxon>
        <taxon>Nonomuraea</taxon>
    </lineage>
</organism>
<keyword evidence="3" id="KW-1185">Reference proteome</keyword>
<dbReference type="CDD" id="cd00093">
    <property type="entry name" value="HTH_XRE"/>
    <property type="match status" value="1"/>
</dbReference>
<dbReference type="SUPFAM" id="SSF47413">
    <property type="entry name" value="lambda repressor-like DNA-binding domains"/>
    <property type="match status" value="1"/>
</dbReference>
<comment type="caution">
    <text evidence="2">The sequence shown here is derived from an EMBL/GenBank/DDBJ whole genome shotgun (WGS) entry which is preliminary data.</text>
</comment>
<dbReference type="Proteomes" id="UP000238312">
    <property type="component" value="Unassembled WGS sequence"/>
</dbReference>
<dbReference type="InterPro" id="IPR001387">
    <property type="entry name" value="Cro/C1-type_HTH"/>
</dbReference>
<evidence type="ECO:0000313" key="3">
    <source>
        <dbReference type="Proteomes" id="UP000238312"/>
    </source>
</evidence>
<gene>
    <name evidence="2" type="ORF">B0I32_118177</name>
</gene>
<dbReference type="Gene3D" id="1.10.260.40">
    <property type="entry name" value="lambda repressor-like DNA-binding domains"/>
    <property type="match status" value="1"/>
</dbReference>
<sequence>MTITSERGGFAGALREWRGRRGVSQLDLALRAGTTQRHVSFIESGRSIPGRAMVVRLAESLELPLRERNALLLAAGYAPAYPETRFDDPELEPVRTALEGVLRGHHPYPAVIVDRRGDLVSANDAFWMLTEGSAPHLLTPPANVPRLLLDPQGMAPRIINLDVWAWHVIDHIRQEAARNPDDRLEALVAELRKSVPERPQQPGPDHLGFAVPLRLRLGDGELRLLTTLTHFGTAVDVTVAELRMEAFLPADAATASALARLGRAAPRDG</sequence>
<name>A0A2T0MPU9_9ACTN</name>